<keyword evidence="2" id="KW-1185">Reference proteome</keyword>
<dbReference type="EMBL" id="BSYR01000051">
    <property type="protein sequence ID" value="GMJ08370.1"/>
    <property type="molecule type" value="Genomic_DNA"/>
</dbReference>
<name>A0A9W7J6Q9_HIBTR</name>
<protein>
    <submittedName>
        <fullName evidence="1">Uncharacterized protein</fullName>
    </submittedName>
</protein>
<reference evidence="1" key="1">
    <citation type="submission" date="2023-05" db="EMBL/GenBank/DDBJ databases">
        <title>Genome and transcriptome analyses reveal genes involved in the formation of fine ridges on petal epidermal cells in Hibiscus trionum.</title>
        <authorList>
            <person name="Koshimizu S."/>
            <person name="Masuda S."/>
            <person name="Ishii T."/>
            <person name="Shirasu K."/>
            <person name="Hoshino A."/>
            <person name="Arita M."/>
        </authorList>
    </citation>
    <scope>NUCLEOTIDE SEQUENCE</scope>
    <source>
        <strain evidence="1">Hamamatsu line</strain>
    </source>
</reference>
<proteinExistence type="predicted"/>
<accession>A0A9W7J6Q9</accession>
<dbReference type="OrthoDB" id="1744372at2759"/>
<sequence>MSTLKKKVGNVNGEWVEELPIILWAMRTTSHTVRETPFNLTHGTEIVIPAQINVPTYRTTHYDIDTNETTLGMHLDMPEETRDDSEIMVEARNQVILRYYNSRVSNKQFRLGDLVLRNTDASKPPIEMGKMALIWEGSYQVRKVIGFGAYKLAKLDGKEHPRTWNARHLKKFYV</sequence>
<evidence type="ECO:0000313" key="1">
    <source>
        <dbReference type="EMBL" id="GMJ08370.1"/>
    </source>
</evidence>
<dbReference type="AlphaFoldDB" id="A0A9W7J6Q9"/>
<comment type="caution">
    <text evidence="1">The sequence shown here is derived from an EMBL/GenBank/DDBJ whole genome shotgun (WGS) entry which is preliminary data.</text>
</comment>
<evidence type="ECO:0000313" key="2">
    <source>
        <dbReference type="Proteomes" id="UP001165190"/>
    </source>
</evidence>
<dbReference type="PANTHER" id="PTHR48475">
    <property type="entry name" value="RIBONUCLEASE H"/>
    <property type="match status" value="1"/>
</dbReference>
<dbReference type="Proteomes" id="UP001165190">
    <property type="component" value="Unassembled WGS sequence"/>
</dbReference>
<dbReference type="PANTHER" id="PTHR48475:SF2">
    <property type="entry name" value="RIBONUCLEASE H"/>
    <property type="match status" value="1"/>
</dbReference>
<gene>
    <name evidence="1" type="ORF">HRI_004506300</name>
</gene>
<organism evidence="1 2">
    <name type="scientific">Hibiscus trionum</name>
    <name type="common">Flower of an hour</name>
    <dbReference type="NCBI Taxonomy" id="183268"/>
    <lineage>
        <taxon>Eukaryota</taxon>
        <taxon>Viridiplantae</taxon>
        <taxon>Streptophyta</taxon>
        <taxon>Embryophyta</taxon>
        <taxon>Tracheophyta</taxon>
        <taxon>Spermatophyta</taxon>
        <taxon>Magnoliopsida</taxon>
        <taxon>eudicotyledons</taxon>
        <taxon>Gunneridae</taxon>
        <taxon>Pentapetalae</taxon>
        <taxon>rosids</taxon>
        <taxon>malvids</taxon>
        <taxon>Malvales</taxon>
        <taxon>Malvaceae</taxon>
        <taxon>Malvoideae</taxon>
        <taxon>Hibiscus</taxon>
    </lineage>
</organism>